<dbReference type="PANTHER" id="PTHR43611">
    <property type="entry name" value="ALPHA-D-GLUCOSE 1-PHOSPHATE PHOSPHATASE"/>
    <property type="match status" value="1"/>
</dbReference>
<organism evidence="1 2">
    <name type="scientific">Candidatus Komeilibacteria bacterium RIFCSPLOWO2_01_FULL_53_11</name>
    <dbReference type="NCBI Taxonomy" id="1798552"/>
    <lineage>
        <taxon>Bacteria</taxon>
        <taxon>Candidatus Komeiliibacteriota</taxon>
    </lineage>
</organism>
<reference evidence="1 2" key="1">
    <citation type="journal article" date="2016" name="Nat. Commun.">
        <title>Thousands of microbial genomes shed light on interconnected biogeochemical processes in an aquifer system.</title>
        <authorList>
            <person name="Anantharaman K."/>
            <person name="Brown C.T."/>
            <person name="Hug L.A."/>
            <person name="Sharon I."/>
            <person name="Castelle C.J."/>
            <person name="Probst A.J."/>
            <person name="Thomas B.C."/>
            <person name="Singh A."/>
            <person name="Wilkins M.J."/>
            <person name="Karaoz U."/>
            <person name="Brodie E.L."/>
            <person name="Williams K.H."/>
            <person name="Hubbard S.S."/>
            <person name="Banfield J.F."/>
        </authorList>
    </citation>
    <scope>NUCLEOTIDE SEQUENCE [LARGE SCALE GENOMIC DNA]</scope>
</reference>
<dbReference type="SFLD" id="SFLDS00003">
    <property type="entry name" value="Haloacid_Dehalogenase"/>
    <property type="match status" value="1"/>
</dbReference>
<dbReference type="SUPFAM" id="SSF56784">
    <property type="entry name" value="HAD-like"/>
    <property type="match status" value="1"/>
</dbReference>
<dbReference type="NCBIfam" id="TIGR01509">
    <property type="entry name" value="HAD-SF-IA-v3"/>
    <property type="match status" value="1"/>
</dbReference>
<dbReference type="InterPro" id="IPR023214">
    <property type="entry name" value="HAD_sf"/>
</dbReference>
<dbReference type="SFLD" id="SFLDG01129">
    <property type="entry name" value="C1.5:_HAD__Beta-PGM__Phosphata"/>
    <property type="match status" value="1"/>
</dbReference>
<name>A0A1G2BPG7_9BACT</name>
<comment type="caution">
    <text evidence="1">The sequence shown here is derived from an EMBL/GenBank/DDBJ whole genome shotgun (WGS) entry which is preliminary data.</text>
</comment>
<proteinExistence type="predicted"/>
<dbReference type="PANTHER" id="PTHR43611:SF3">
    <property type="entry name" value="FLAVIN MONONUCLEOTIDE HYDROLASE 1, CHLOROPLATIC"/>
    <property type="match status" value="1"/>
</dbReference>
<evidence type="ECO:0008006" key="3">
    <source>
        <dbReference type="Google" id="ProtNLM"/>
    </source>
</evidence>
<dbReference type="InterPro" id="IPR036412">
    <property type="entry name" value="HAD-like_sf"/>
</dbReference>
<dbReference type="Pfam" id="PF00702">
    <property type="entry name" value="Hydrolase"/>
    <property type="match status" value="1"/>
</dbReference>
<sequence>MVDKAIGFDYGGVIAGVPGKEFNKRVCEFLNVRLDQYREAYFKFNHLMNNGQVTGPELWRMVLTELGKDDQYDEFIEFQSRLPHHEVHSNMLRLVDALRKNGYKVGLLSNNTLKAAKHIRATGLVDHFDVCVISAEVGMSKPDPKIFEYFFSRLGVSPEEAIFIDDAEKSLSTASEVGYHPVFFDSYEGLIHELGLLGVKTV</sequence>
<protein>
    <recommendedName>
        <fullName evidence="3">Haloacid dehalogenase</fullName>
    </recommendedName>
</protein>
<dbReference type="Gene3D" id="3.40.50.1000">
    <property type="entry name" value="HAD superfamily/HAD-like"/>
    <property type="match status" value="1"/>
</dbReference>
<dbReference type="NCBIfam" id="TIGR01549">
    <property type="entry name" value="HAD-SF-IA-v1"/>
    <property type="match status" value="1"/>
</dbReference>
<dbReference type="EMBL" id="MHKN01000051">
    <property type="protein sequence ID" value="OGY90991.1"/>
    <property type="molecule type" value="Genomic_DNA"/>
</dbReference>
<dbReference type="AlphaFoldDB" id="A0A1G2BPG7"/>
<evidence type="ECO:0000313" key="2">
    <source>
        <dbReference type="Proteomes" id="UP000177349"/>
    </source>
</evidence>
<dbReference type="Proteomes" id="UP000177349">
    <property type="component" value="Unassembled WGS sequence"/>
</dbReference>
<evidence type="ECO:0000313" key="1">
    <source>
        <dbReference type="EMBL" id="OGY90991.1"/>
    </source>
</evidence>
<accession>A0A1G2BPG7</accession>
<gene>
    <name evidence="1" type="ORF">A3B31_01580</name>
</gene>
<dbReference type="InterPro" id="IPR006439">
    <property type="entry name" value="HAD-SF_hydro_IA"/>
</dbReference>
<dbReference type="CDD" id="cd02603">
    <property type="entry name" value="HAD_sEH-N_like"/>
    <property type="match status" value="1"/>
</dbReference>